<comment type="caution">
    <text evidence="3">The sequence shown here is derived from an EMBL/GenBank/DDBJ whole genome shotgun (WGS) entry which is preliminary data.</text>
</comment>
<accession>A0ABV7JIM2</accession>
<proteinExistence type="predicted"/>
<dbReference type="Proteomes" id="UP001595533">
    <property type="component" value="Unassembled WGS sequence"/>
</dbReference>
<keyword evidence="2" id="KW-1133">Transmembrane helix</keyword>
<evidence type="ECO:0000256" key="1">
    <source>
        <dbReference type="SAM" id="Coils"/>
    </source>
</evidence>
<feature type="coiled-coil region" evidence="1">
    <location>
        <begin position="330"/>
        <end position="357"/>
    </location>
</feature>
<keyword evidence="2" id="KW-0812">Transmembrane</keyword>
<keyword evidence="1" id="KW-0175">Coiled coil</keyword>
<sequence>MRHQTKIILIIIILAMVAIPYWRINKNSTFFVEGLMGHLSHLGEWNNQGVSTSLNGKITTRNLSFTPKGAQQSINIQSMQVHTDIKKLLLSGSRELVNNVPGSSTMSLKNITFSGNASDFSETVRGSGYWPMVMGFLGAFGCADGSNFTFSEQQWKQLFPQQPTFNIEVTYSLIDDYHIDFNLNIDSLNNWYIVWSGTLTRRSDVPRITFDDAIIETLYYYHVDQGFNKRRNDMCASANNNSFAAYRLNSAEQVQKYLRVYAEQEMSQVLSNQYQRSLAEDIELNAIFKLREPKFLYEFAHIDQQQMLAMSDIEVALGENEYQSIELDDIDFLELDMETLREEMEAKDREAARKEAEANKPRELLKTIRRTIGGTSQNEQFVDNWEQAIGLNIRVKTKRGRPIFGKLISISPTHLTISTRYMRGNATITVANKDVISMTTSSR</sequence>
<dbReference type="EMBL" id="JBHRTS010000007">
    <property type="protein sequence ID" value="MFC3195222.1"/>
    <property type="molecule type" value="Genomic_DNA"/>
</dbReference>
<dbReference type="RefSeq" id="WP_077411670.1">
    <property type="nucleotide sequence ID" value="NZ_JBHRTS010000007.1"/>
</dbReference>
<protein>
    <recommendedName>
        <fullName evidence="5">DUF945 family protein</fullName>
    </recommendedName>
</protein>
<gene>
    <name evidence="3" type="ORF">ACFODZ_13295</name>
</gene>
<feature type="transmembrane region" description="Helical" evidence="2">
    <location>
        <begin position="7"/>
        <end position="24"/>
    </location>
</feature>
<evidence type="ECO:0000256" key="2">
    <source>
        <dbReference type="SAM" id="Phobius"/>
    </source>
</evidence>
<evidence type="ECO:0000313" key="4">
    <source>
        <dbReference type="Proteomes" id="UP001595533"/>
    </source>
</evidence>
<organism evidence="3 4">
    <name type="scientific">Marinicella sediminis</name>
    <dbReference type="NCBI Taxonomy" id="1792834"/>
    <lineage>
        <taxon>Bacteria</taxon>
        <taxon>Pseudomonadati</taxon>
        <taxon>Pseudomonadota</taxon>
        <taxon>Gammaproteobacteria</taxon>
        <taxon>Lysobacterales</taxon>
        <taxon>Marinicellaceae</taxon>
        <taxon>Marinicella</taxon>
    </lineage>
</organism>
<keyword evidence="2" id="KW-0472">Membrane</keyword>
<name>A0ABV7JIM2_9GAMM</name>
<keyword evidence="4" id="KW-1185">Reference proteome</keyword>
<evidence type="ECO:0008006" key="5">
    <source>
        <dbReference type="Google" id="ProtNLM"/>
    </source>
</evidence>
<reference evidence="4" key="1">
    <citation type="journal article" date="2019" name="Int. J. Syst. Evol. Microbiol.">
        <title>The Global Catalogue of Microorganisms (GCM) 10K type strain sequencing project: providing services to taxonomists for standard genome sequencing and annotation.</title>
        <authorList>
            <consortium name="The Broad Institute Genomics Platform"/>
            <consortium name="The Broad Institute Genome Sequencing Center for Infectious Disease"/>
            <person name="Wu L."/>
            <person name="Ma J."/>
        </authorList>
    </citation>
    <scope>NUCLEOTIDE SEQUENCE [LARGE SCALE GENOMIC DNA]</scope>
    <source>
        <strain evidence="4">KCTC 42953</strain>
    </source>
</reference>
<evidence type="ECO:0000313" key="3">
    <source>
        <dbReference type="EMBL" id="MFC3195222.1"/>
    </source>
</evidence>